<keyword evidence="3" id="KW-0238">DNA-binding</keyword>
<evidence type="ECO:0000313" key="7">
    <source>
        <dbReference type="Proteomes" id="UP000015423"/>
    </source>
</evidence>
<dbReference type="PANTHER" id="PTHR30346">
    <property type="entry name" value="TRANSCRIPTIONAL DUAL REGULATOR HCAR-RELATED"/>
    <property type="match status" value="1"/>
</dbReference>
<dbReference type="Gene3D" id="3.40.190.290">
    <property type="match status" value="1"/>
</dbReference>
<evidence type="ECO:0000259" key="5">
    <source>
        <dbReference type="Pfam" id="PF03466"/>
    </source>
</evidence>
<protein>
    <submittedName>
        <fullName evidence="6">Transcriptional regulator</fullName>
    </submittedName>
</protein>
<dbReference type="PANTHER" id="PTHR30346:SF0">
    <property type="entry name" value="HCA OPERON TRANSCRIPTIONAL ACTIVATOR HCAR"/>
    <property type="match status" value="1"/>
</dbReference>
<reference evidence="6 7" key="2">
    <citation type="journal article" date="2013" name="J. Biotechnol.">
        <title>Complete genome sequence of the kirromycin producer Streptomyces collinus Tu 365 consisting of a linear chromosome and two linear plasmids.</title>
        <authorList>
            <person name="Ruckert C."/>
            <person name="Szczepanowski R."/>
            <person name="Albersmeier A."/>
            <person name="Goesmann A."/>
            <person name="Iftime D."/>
            <person name="Musiol E.M."/>
            <person name="Blin K."/>
            <person name="Wohlleben W."/>
            <person name="Puhler A."/>
            <person name="Kalinowski J."/>
            <person name="Weber T."/>
        </authorList>
    </citation>
    <scope>NUCLEOTIDE SEQUENCE [LARGE SCALE GENOMIC DNA]</scope>
    <source>
        <strain evidence="7">DSM 40733 / Tue 365</strain>
    </source>
</reference>
<dbReference type="GO" id="GO:0003700">
    <property type="term" value="F:DNA-binding transcription factor activity"/>
    <property type="evidence" value="ECO:0007669"/>
    <property type="project" value="TreeGrafter"/>
</dbReference>
<dbReference type="Proteomes" id="UP000015423">
    <property type="component" value="Chromosome"/>
</dbReference>
<comment type="similarity">
    <text evidence="1">Belongs to the LysR transcriptional regulatory family.</text>
</comment>
<dbReference type="eggNOG" id="COG0583">
    <property type="taxonomic scope" value="Bacteria"/>
</dbReference>
<dbReference type="HOGENOM" id="CLU_039613_6_4_11"/>
<reference evidence="7" key="1">
    <citation type="submission" date="2012-10" db="EMBL/GenBank/DDBJ databases">
        <title>The complete genome sequence of Streptomyces collinus Tu 365.</title>
        <authorList>
            <person name="Ruckert C."/>
            <person name="Szczepanowski R."/>
            <person name="Goesmann A."/>
            <person name="Pross E.K."/>
            <person name="Musiol E.M."/>
            <person name="Blin K."/>
            <person name="Wohlleben W."/>
            <person name="Puhler A."/>
            <person name="Weber T."/>
            <person name="Kalinowski J."/>
        </authorList>
    </citation>
    <scope>NUCLEOTIDE SEQUENCE [LARGE SCALE GENOMIC DNA]</scope>
    <source>
        <strain evidence="7">DSM 40733 / Tue 365</strain>
    </source>
</reference>
<accession>S5VB32</accession>
<keyword evidence="7" id="KW-1185">Reference proteome</keyword>
<evidence type="ECO:0000313" key="6">
    <source>
        <dbReference type="EMBL" id="AGS72334.1"/>
    </source>
</evidence>
<dbReference type="STRING" id="1214242.B446_27630"/>
<dbReference type="PATRIC" id="fig|1214242.5.peg.5660"/>
<dbReference type="EMBL" id="CP006259">
    <property type="protein sequence ID" value="AGS72334.1"/>
    <property type="molecule type" value="Genomic_DNA"/>
</dbReference>
<keyword evidence="4" id="KW-0804">Transcription</keyword>
<evidence type="ECO:0000256" key="1">
    <source>
        <dbReference type="ARBA" id="ARBA00009437"/>
    </source>
</evidence>
<dbReference type="InterPro" id="IPR005119">
    <property type="entry name" value="LysR_subst-bd"/>
</dbReference>
<dbReference type="SUPFAM" id="SSF53850">
    <property type="entry name" value="Periplasmic binding protein-like II"/>
    <property type="match status" value="1"/>
</dbReference>
<proteinExistence type="inferred from homology"/>
<evidence type="ECO:0000256" key="3">
    <source>
        <dbReference type="ARBA" id="ARBA00023125"/>
    </source>
</evidence>
<dbReference type="GO" id="GO:0032993">
    <property type="term" value="C:protein-DNA complex"/>
    <property type="evidence" value="ECO:0007669"/>
    <property type="project" value="TreeGrafter"/>
</dbReference>
<name>S5VB32_STRC3</name>
<dbReference type="AlphaFoldDB" id="S5VB32"/>
<evidence type="ECO:0000256" key="4">
    <source>
        <dbReference type="ARBA" id="ARBA00023163"/>
    </source>
</evidence>
<gene>
    <name evidence="6" type="ORF">B446_27630</name>
</gene>
<feature type="domain" description="LysR substrate-binding" evidence="5">
    <location>
        <begin position="35"/>
        <end position="225"/>
    </location>
</feature>
<dbReference type="KEGG" id="sci:B446_27630"/>
<sequence length="229" mass="25357">MTLTPDGEALYAQLSVLIPRLEAALWPGPADDAFRVGFAWGFPSPWPQVVIARFEAETGMTVSVRRHDAKLAGVDRGQADVAVLRGRVSVPSDMRSVTLLHERRIVAVSTRSELAGREEISWTEITDHRLVLNEVSGTTNLDEWPADRRPEVAVTCRNFDEWLEAVAANKGLGVVPEFVGRQHIHAFVSFLEIPDAPRVPLQLVYPRHGGHPKVARFVEMAQEAVRGEA</sequence>
<organism evidence="6 7">
    <name type="scientific">Streptomyces collinus (strain DSM 40733 / Tue 365)</name>
    <dbReference type="NCBI Taxonomy" id="1214242"/>
    <lineage>
        <taxon>Bacteria</taxon>
        <taxon>Bacillati</taxon>
        <taxon>Actinomycetota</taxon>
        <taxon>Actinomycetes</taxon>
        <taxon>Kitasatosporales</taxon>
        <taxon>Streptomycetaceae</taxon>
        <taxon>Streptomyces</taxon>
    </lineage>
</organism>
<dbReference type="GO" id="GO:0003677">
    <property type="term" value="F:DNA binding"/>
    <property type="evidence" value="ECO:0007669"/>
    <property type="project" value="UniProtKB-KW"/>
</dbReference>
<dbReference type="Pfam" id="PF03466">
    <property type="entry name" value="LysR_substrate"/>
    <property type="match status" value="1"/>
</dbReference>
<evidence type="ECO:0000256" key="2">
    <source>
        <dbReference type="ARBA" id="ARBA00023015"/>
    </source>
</evidence>
<dbReference type="CDD" id="cd05466">
    <property type="entry name" value="PBP2_LTTR_substrate"/>
    <property type="match status" value="1"/>
</dbReference>
<keyword evidence="2" id="KW-0805">Transcription regulation</keyword>